<evidence type="ECO:0000256" key="5">
    <source>
        <dbReference type="ARBA" id="ARBA00022927"/>
    </source>
</evidence>
<evidence type="ECO:0000313" key="10">
    <source>
        <dbReference type="Proteomes" id="UP000186698"/>
    </source>
</evidence>
<evidence type="ECO:0000256" key="1">
    <source>
        <dbReference type="ARBA" id="ARBA00004572"/>
    </source>
</evidence>
<dbReference type="PANTHER" id="PTHR28436:SF1">
    <property type="entry name" value="MITOCHONDRIAL IMPORT RECEPTOR SUBUNIT TOM5 HOMOLOG"/>
    <property type="match status" value="1"/>
</dbReference>
<keyword evidence="8" id="KW-0472">Membrane</keyword>
<evidence type="ECO:0000256" key="8">
    <source>
        <dbReference type="ARBA" id="ARBA00023136"/>
    </source>
</evidence>
<evidence type="ECO:0000256" key="4">
    <source>
        <dbReference type="ARBA" id="ARBA00022787"/>
    </source>
</evidence>
<keyword evidence="3" id="KW-0812">Transmembrane</keyword>
<keyword evidence="11" id="KW-0675">Receptor</keyword>
<dbReference type="RefSeq" id="XP_018111982.1">
    <property type="nucleotide sequence ID" value="XM_018256493.2"/>
</dbReference>
<keyword evidence="5" id="KW-0653">Protein transport</keyword>
<dbReference type="AlphaFoldDB" id="A0A1L8HXC1"/>
<gene>
    <name evidence="11" type="primary">LOC108713390</name>
</gene>
<evidence type="ECO:0000256" key="6">
    <source>
        <dbReference type="ARBA" id="ARBA00022989"/>
    </source>
</evidence>
<keyword evidence="2" id="KW-0813">Transport</keyword>
<reference evidence="11" key="1">
    <citation type="submission" date="2025-08" db="UniProtKB">
        <authorList>
            <consortium name="RefSeq"/>
        </authorList>
    </citation>
    <scope>IDENTIFICATION</scope>
    <source>
        <strain evidence="11">J_2021</strain>
        <tissue evidence="11">Erythrocytes</tissue>
    </source>
</reference>
<comment type="similarity">
    <text evidence="9">Belongs to the Tom5 family.</text>
</comment>
<dbReference type="PaxDb" id="8355-A0A1L8HXC1"/>
<comment type="subcellular location">
    <subcellularLocation>
        <location evidence="1">Mitochondrion outer membrane</location>
        <topology evidence="1">Single-pass membrane protein</topology>
    </subcellularLocation>
</comment>
<evidence type="ECO:0000256" key="9">
    <source>
        <dbReference type="ARBA" id="ARBA00025716"/>
    </source>
</evidence>
<accession>A0A1L8HXC1</accession>
<name>A0A1L8HXC1_XENLA</name>
<dbReference type="KEGG" id="xla:108713390"/>
<dbReference type="CTD" id="108713390"/>
<evidence type="ECO:0000256" key="7">
    <source>
        <dbReference type="ARBA" id="ARBA00023128"/>
    </source>
</evidence>
<dbReference type="Bgee" id="108713390">
    <property type="expression patterns" value="Expressed in neurula embryo and 19 other cell types or tissues"/>
</dbReference>
<dbReference type="GeneID" id="108713390"/>
<dbReference type="GO" id="GO:0006626">
    <property type="term" value="P:protein targeting to mitochondrion"/>
    <property type="evidence" value="ECO:0007669"/>
    <property type="project" value="UniProtKB-ARBA"/>
</dbReference>
<dbReference type="GO" id="GO:0005742">
    <property type="term" value="C:mitochondrial outer membrane translocase complex"/>
    <property type="evidence" value="ECO:0000318"/>
    <property type="project" value="GO_Central"/>
</dbReference>
<organism evidence="10 11">
    <name type="scientific">Xenopus laevis</name>
    <name type="common">African clawed frog</name>
    <dbReference type="NCBI Taxonomy" id="8355"/>
    <lineage>
        <taxon>Eukaryota</taxon>
        <taxon>Metazoa</taxon>
        <taxon>Chordata</taxon>
        <taxon>Craniata</taxon>
        <taxon>Vertebrata</taxon>
        <taxon>Euteleostomi</taxon>
        <taxon>Amphibia</taxon>
        <taxon>Batrachia</taxon>
        <taxon>Anura</taxon>
        <taxon>Pipoidea</taxon>
        <taxon>Pipidae</taxon>
        <taxon>Xenopodinae</taxon>
        <taxon>Xenopus</taxon>
        <taxon>Xenopus</taxon>
    </lineage>
</organism>
<sequence length="51" mass="5964">MFRLEGLGPKCDPEELRKKMRQDVLTSVRNFLIYVALLKITPFVLKKLDSI</sequence>
<evidence type="ECO:0000256" key="2">
    <source>
        <dbReference type="ARBA" id="ARBA00022448"/>
    </source>
</evidence>
<dbReference type="Pfam" id="PF10642">
    <property type="entry name" value="Tom5"/>
    <property type="match status" value="1"/>
</dbReference>
<dbReference type="PANTHER" id="PTHR28436">
    <property type="entry name" value="MITOCHONDRIAL IMPORT RECEPTOR SUBUNIT TOM5 HOMOLOG"/>
    <property type="match status" value="1"/>
</dbReference>
<keyword evidence="7" id="KW-0496">Mitochondrion</keyword>
<dbReference type="InterPro" id="IPR019603">
    <property type="entry name" value="Tom5"/>
</dbReference>
<keyword evidence="10" id="KW-1185">Reference proteome</keyword>
<keyword evidence="4" id="KW-1000">Mitochondrion outer membrane</keyword>
<evidence type="ECO:0000256" key="3">
    <source>
        <dbReference type="ARBA" id="ARBA00022692"/>
    </source>
</evidence>
<dbReference type="OMA" id="QIYCSSE"/>
<dbReference type="InterPro" id="IPR029179">
    <property type="entry name" value="TOMM5_metazoa"/>
</dbReference>
<dbReference type="Proteomes" id="UP000186698">
    <property type="component" value="Chromosome 1L"/>
</dbReference>
<dbReference type="STRING" id="8355.A0A1L8HXC1"/>
<dbReference type="OrthoDB" id="8893106at2759"/>
<evidence type="ECO:0000313" key="11">
    <source>
        <dbReference type="RefSeq" id="XP_018111982.1"/>
    </source>
</evidence>
<proteinExistence type="inferred from homology"/>
<dbReference type="GO" id="GO:0015031">
    <property type="term" value="P:protein transport"/>
    <property type="evidence" value="ECO:0007669"/>
    <property type="project" value="UniProtKB-KW"/>
</dbReference>
<keyword evidence="6" id="KW-1133">Transmembrane helix</keyword>
<protein>
    <submittedName>
        <fullName evidence="11">Mitochondrial import receptor subunit TOM5 homolog</fullName>
    </submittedName>
</protein>